<sequence length="103" mass="11969">MLLMAQESNKNTLYFWELELILRLNNLRDTGCIGGAFMPTHDELAAWLDVIEAEPEQPLEPVSDQNYLEAFAKEKMKWVQFAQKVARAPTERDLQSGWAFRPR</sequence>
<organism evidence="1 2">
    <name type="scientific">Aeromonas caviae</name>
    <name type="common">Aeromonas punctata</name>
    <dbReference type="NCBI Taxonomy" id="648"/>
    <lineage>
        <taxon>Bacteria</taxon>
        <taxon>Pseudomonadati</taxon>
        <taxon>Pseudomonadota</taxon>
        <taxon>Gammaproteobacteria</taxon>
        <taxon>Aeromonadales</taxon>
        <taxon>Aeromonadaceae</taxon>
        <taxon>Aeromonas</taxon>
    </lineage>
</organism>
<dbReference type="RefSeq" id="WP_210538488.1">
    <property type="nucleotide sequence ID" value="NZ_CP118940.1"/>
</dbReference>
<evidence type="ECO:0000313" key="2">
    <source>
        <dbReference type="Proteomes" id="UP001160758"/>
    </source>
</evidence>
<accession>A0AA43AJS3</accession>
<dbReference type="Proteomes" id="UP001160758">
    <property type="component" value="Unassembled WGS sequence"/>
</dbReference>
<protein>
    <submittedName>
        <fullName evidence="1">Uncharacterized protein</fullName>
    </submittedName>
</protein>
<reference evidence="1" key="1">
    <citation type="submission" date="2022-09" db="EMBL/GenBank/DDBJ databases">
        <title>Intensive care unit water sources are persistently colonized with multi-drug resistant bacteria and are the site of extensive horizontal gene transfer of antibiotic resistance genes.</title>
        <authorList>
            <person name="Diorio-Toth L."/>
        </authorList>
    </citation>
    <scope>NUCLEOTIDE SEQUENCE</scope>
    <source>
        <strain evidence="1">GD03796</strain>
    </source>
</reference>
<gene>
    <name evidence="1" type="ORF">N5I07_22250</name>
</gene>
<comment type="caution">
    <text evidence="1">The sequence shown here is derived from an EMBL/GenBank/DDBJ whole genome shotgun (WGS) entry which is preliminary data.</text>
</comment>
<proteinExistence type="predicted"/>
<name>A0AA43AJS3_AERCA</name>
<evidence type="ECO:0000313" key="1">
    <source>
        <dbReference type="EMBL" id="MDH1900216.1"/>
    </source>
</evidence>
<dbReference type="EMBL" id="JAOCFT010000002">
    <property type="protein sequence ID" value="MDH1900216.1"/>
    <property type="molecule type" value="Genomic_DNA"/>
</dbReference>
<dbReference type="AlphaFoldDB" id="A0AA43AJS3"/>